<dbReference type="Gramene" id="ERN01260">
    <property type="protein sequence ID" value="ERN01260"/>
    <property type="gene ID" value="AMTR_s00002p00247880"/>
</dbReference>
<feature type="transmembrane region" description="Helical" evidence="1">
    <location>
        <begin position="305"/>
        <end position="324"/>
    </location>
</feature>
<name>W1P2T7_AMBTC</name>
<keyword evidence="1" id="KW-0812">Transmembrane</keyword>
<feature type="transmembrane region" description="Helical" evidence="1">
    <location>
        <begin position="20"/>
        <end position="42"/>
    </location>
</feature>
<sequence length="341" mass="37759">MNLTAEVALGLLMMVATNFLMIIIVISMGVLHLLDLTMLIWFCRMMLAATQEYQEMRVSEVVLPMGVVNMAAEVALGVLMMVVNNFWMIIFVILMRVFLLVDLSMLIWFCHVTFAATPKDQETRVIQVASPVGVVNLVVEVTLDLAMLIWFCRVMFAEALEDQEMRVIRVALPVGVVNLVAIVALGVLMMFCRVMFAATPRSINESDSSGAAGGYRELGCKSGTWCVDDGSQQFLDDYLCHRYKGASPCRFSHVDLVLSRDVCCNTGRSRNKSDPSGVAGGCRELGCISGAWCVDDGSQQFLDDYLAIAIGVLLLVDLTMLIWYCHVKFSATPEYQVTKVI</sequence>
<proteinExistence type="predicted"/>
<feature type="transmembrane region" description="Helical" evidence="1">
    <location>
        <begin position="62"/>
        <end position="83"/>
    </location>
</feature>
<feature type="transmembrane region" description="Helical" evidence="1">
    <location>
        <begin position="89"/>
        <end position="116"/>
    </location>
</feature>
<evidence type="ECO:0000313" key="3">
    <source>
        <dbReference type="Proteomes" id="UP000017836"/>
    </source>
</evidence>
<reference evidence="3" key="1">
    <citation type="journal article" date="2013" name="Science">
        <title>The Amborella genome and the evolution of flowering plants.</title>
        <authorList>
            <consortium name="Amborella Genome Project"/>
        </authorList>
    </citation>
    <scope>NUCLEOTIDE SEQUENCE [LARGE SCALE GENOMIC DNA]</scope>
</reference>
<dbReference type="AlphaFoldDB" id="W1P2T7"/>
<organism evidence="2 3">
    <name type="scientific">Amborella trichopoda</name>
    <dbReference type="NCBI Taxonomy" id="13333"/>
    <lineage>
        <taxon>Eukaryota</taxon>
        <taxon>Viridiplantae</taxon>
        <taxon>Streptophyta</taxon>
        <taxon>Embryophyta</taxon>
        <taxon>Tracheophyta</taxon>
        <taxon>Spermatophyta</taxon>
        <taxon>Magnoliopsida</taxon>
        <taxon>Amborellales</taxon>
        <taxon>Amborellaceae</taxon>
        <taxon>Amborella</taxon>
    </lineage>
</organism>
<keyword evidence="1" id="KW-0472">Membrane</keyword>
<keyword evidence="3" id="KW-1185">Reference proteome</keyword>
<accession>W1P2T7</accession>
<gene>
    <name evidence="2" type="ORF">AMTR_s00002p00247880</name>
</gene>
<keyword evidence="1" id="KW-1133">Transmembrane helix</keyword>
<dbReference type="Proteomes" id="UP000017836">
    <property type="component" value="Unassembled WGS sequence"/>
</dbReference>
<evidence type="ECO:0000313" key="2">
    <source>
        <dbReference type="EMBL" id="ERN01260.1"/>
    </source>
</evidence>
<feature type="transmembrane region" description="Helical" evidence="1">
    <location>
        <begin position="171"/>
        <end position="192"/>
    </location>
</feature>
<evidence type="ECO:0000256" key="1">
    <source>
        <dbReference type="SAM" id="Phobius"/>
    </source>
</evidence>
<protein>
    <submittedName>
        <fullName evidence="2">Uncharacterized protein</fullName>
    </submittedName>
</protein>
<dbReference type="EMBL" id="KI394767">
    <property type="protein sequence ID" value="ERN01260.1"/>
    <property type="molecule type" value="Genomic_DNA"/>
</dbReference>
<dbReference type="HOGENOM" id="CLU_814678_0_0_1"/>
<feature type="transmembrane region" description="Helical" evidence="1">
    <location>
        <begin position="128"/>
        <end position="151"/>
    </location>
</feature>